<feature type="compositionally biased region" description="Low complexity" evidence="1">
    <location>
        <begin position="52"/>
        <end position="74"/>
    </location>
</feature>
<dbReference type="EMBL" id="BANT01000020">
    <property type="protein sequence ID" value="GAC57500.1"/>
    <property type="molecule type" value="Genomic_DNA"/>
</dbReference>
<keyword evidence="4" id="KW-1185">Reference proteome</keyword>
<dbReference type="Proteomes" id="UP000053405">
    <property type="component" value="Unassembled WGS sequence"/>
</dbReference>
<dbReference type="InterPro" id="IPR011055">
    <property type="entry name" value="Dup_hybrid_motif"/>
</dbReference>
<dbReference type="Pfam" id="PF01551">
    <property type="entry name" value="Peptidase_M23"/>
    <property type="match status" value="1"/>
</dbReference>
<dbReference type="STRING" id="1121927.GOHSU_20_00380"/>
<sequence>MDYSPTTRDIPLPPRSVRIGLSPASTSPAAPASTAVTPAPITPAAGSPAAGTVTESASVPATAAAPVRPTPSTAKRTARRDGPPSSLKARTALVAVAAGAVAVAVTGSSDNAQSVSPAATPSPAAPEGGAQPLLAASSADLDGGVVPAASTADMDSYGSQLTVGKQLAAAAAAREAAARKPLFAAPLTAKYSFTSGFAMRWGSFHGGLDLAAPLGTPIHAVTDGVVKEAGPASGYGNWIQIKADDGTVTLYGHMASSGVLVSKGQKVTAGDVIGLVGSEGFSTGPHLHFEVWKNGTTKIDPAPWLAKHGIRLNAYTG</sequence>
<evidence type="ECO:0000256" key="1">
    <source>
        <dbReference type="SAM" id="MobiDB-lite"/>
    </source>
</evidence>
<comment type="caution">
    <text evidence="3">The sequence shown here is derived from an EMBL/GenBank/DDBJ whole genome shotgun (WGS) entry which is preliminary data.</text>
</comment>
<feature type="region of interest" description="Disordered" evidence="1">
    <location>
        <begin position="1"/>
        <end position="86"/>
    </location>
</feature>
<dbReference type="AlphaFoldDB" id="L7L8Q3"/>
<evidence type="ECO:0000313" key="3">
    <source>
        <dbReference type="EMBL" id="GAC57500.1"/>
    </source>
</evidence>
<dbReference type="eggNOG" id="COG0739">
    <property type="taxonomic scope" value="Bacteria"/>
</dbReference>
<protein>
    <recommendedName>
        <fullName evidence="2">M23ase beta-sheet core domain-containing protein</fullName>
    </recommendedName>
</protein>
<dbReference type="GO" id="GO:0004222">
    <property type="term" value="F:metalloendopeptidase activity"/>
    <property type="evidence" value="ECO:0007669"/>
    <property type="project" value="TreeGrafter"/>
</dbReference>
<proteinExistence type="predicted"/>
<dbReference type="PANTHER" id="PTHR21666">
    <property type="entry name" value="PEPTIDASE-RELATED"/>
    <property type="match status" value="1"/>
</dbReference>
<dbReference type="Gene3D" id="2.70.70.10">
    <property type="entry name" value="Glucose Permease (Domain IIA)"/>
    <property type="match status" value="1"/>
</dbReference>
<reference evidence="3 4" key="1">
    <citation type="submission" date="2012-12" db="EMBL/GenBank/DDBJ databases">
        <title>Whole genome shotgun sequence of Gordonia hirsuta NBRC 16056.</title>
        <authorList>
            <person name="Isaki-Nakamura S."/>
            <person name="Hosoyama A."/>
            <person name="Tsuchikane K."/>
            <person name="Katsumata H."/>
            <person name="Baba S."/>
            <person name="Yamazaki S."/>
            <person name="Fujita N."/>
        </authorList>
    </citation>
    <scope>NUCLEOTIDE SEQUENCE [LARGE SCALE GENOMIC DNA]</scope>
    <source>
        <strain evidence="3 4">NBRC 16056</strain>
    </source>
</reference>
<dbReference type="InterPro" id="IPR050570">
    <property type="entry name" value="Cell_wall_metabolism_enzyme"/>
</dbReference>
<dbReference type="SUPFAM" id="SSF51261">
    <property type="entry name" value="Duplicated hybrid motif"/>
    <property type="match status" value="1"/>
</dbReference>
<feature type="compositionally biased region" description="Low complexity" evidence="1">
    <location>
        <begin position="22"/>
        <end position="45"/>
    </location>
</feature>
<dbReference type="InterPro" id="IPR016047">
    <property type="entry name" value="M23ase_b-sheet_dom"/>
</dbReference>
<evidence type="ECO:0000259" key="2">
    <source>
        <dbReference type="Pfam" id="PF01551"/>
    </source>
</evidence>
<dbReference type="CDD" id="cd12797">
    <property type="entry name" value="M23_peptidase"/>
    <property type="match status" value="1"/>
</dbReference>
<feature type="domain" description="M23ase beta-sheet core" evidence="2">
    <location>
        <begin position="204"/>
        <end position="301"/>
    </location>
</feature>
<evidence type="ECO:0000313" key="4">
    <source>
        <dbReference type="Proteomes" id="UP000053405"/>
    </source>
</evidence>
<gene>
    <name evidence="3" type="ORF">GOHSU_20_00380</name>
</gene>
<accession>L7L8Q3</accession>
<feature type="region of interest" description="Disordered" evidence="1">
    <location>
        <begin position="108"/>
        <end position="131"/>
    </location>
</feature>
<name>L7L8Q3_9ACTN</name>
<feature type="compositionally biased region" description="Low complexity" evidence="1">
    <location>
        <begin position="116"/>
        <end position="126"/>
    </location>
</feature>
<organism evidence="3 4">
    <name type="scientific">Gordonia hirsuta DSM 44140 = NBRC 16056</name>
    <dbReference type="NCBI Taxonomy" id="1121927"/>
    <lineage>
        <taxon>Bacteria</taxon>
        <taxon>Bacillati</taxon>
        <taxon>Actinomycetota</taxon>
        <taxon>Actinomycetes</taxon>
        <taxon>Mycobacteriales</taxon>
        <taxon>Gordoniaceae</taxon>
        <taxon>Gordonia</taxon>
    </lineage>
</organism>
<dbReference type="PANTHER" id="PTHR21666:SF270">
    <property type="entry name" value="MUREIN HYDROLASE ACTIVATOR ENVC"/>
    <property type="match status" value="1"/>
</dbReference>